<evidence type="ECO:0000256" key="4">
    <source>
        <dbReference type="ARBA" id="ARBA00022692"/>
    </source>
</evidence>
<dbReference type="InterPro" id="IPR011701">
    <property type="entry name" value="MFS"/>
</dbReference>
<feature type="domain" description="Major facilitator superfamily (MFS) profile" evidence="9">
    <location>
        <begin position="20"/>
        <end position="504"/>
    </location>
</feature>
<protein>
    <submittedName>
        <fullName evidence="10">MFS transporter</fullName>
    </submittedName>
</protein>
<keyword evidence="5 8" id="KW-1133">Transmembrane helix</keyword>
<feature type="transmembrane region" description="Helical" evidence="8">
    <location>
        <begin position="170"/>
        <end position="194"/>
    </location>
</feature>
<dbReference type="EMBL" id="JBHSIY010000010">
    <property type="protein sequence ID" value="MFC4867614.1"/>
    <property type="molecule type" value="Genomic_DNA"/>
</dbReference>
<dbReference type="InterPro" id="IPR001958">
    <property type="entry name" value="Tet-R_TetA/multi-R_MdtG-like"/>
</dbReference>
<evidence type="ECO:0000256" key="7">
    <source>
        <dbReference type="SAM" id="MobiDB-lite"/>
    </source>
</evidence>
<keyword evidence="3" id="KW-1003">Cell membrane</keyword>
<dbReference type="PRINTS" id="PR01035">
    <property type="entry name" value="TCRTETA"/>
</dbReference>
<evidence type="ECO:0000256" key="2">
    <source>
        <dbReference type="ARBA" id="ARBA00022448"/>
    </source>
</evidence>
<keyword evidence="4 8" id="KW-0812">Transmembrane</keyword>
<feature type="transmembrane region" description="Helical" evidence="8">
    <location>
        <begin position="206"/>
        <end position="225"/>
    </location>
</feature>
<keyword evidence="6 8" id="KW-0472">Membrane</keyword>
<dbReference type="Gene3D" id="1.20.1250.20">
    <property type="entry name" value="MFS general substrate transporter like domains"/>
    <property type="match status" value="1"/>
</dbReference>
<feature type="transmembrane region" description="Helical" evidence="8">
    <location>
        <begin position="86"/>
        <end position="105"/>
    </location>
</feature>
<evidence type="ECO:0000313" key="10">
    <source>
        <dbReference type="EMBL" id="MFC4867614.1"/>
    </source>
</evidence>
<dbReference type="RefSeq" id="WP_344142130.1">
    <property type="nucleotide sequence ID" value="NZ_BAAAQI010000004.1"/>
</dbReference>
<keyword evidence="2" id="KW-0813">Transport</keyword>
<evidence type="ECO:0000256" key="8">
    <source>
        <dbReference type="SAM" id="Phobius"/>
    </source>
</evidence>
<feature type="region of interest" description="Disordered" evidence="7">
    <location>
        <begin position="508"/>
        <end position="529"/>
    </location>
</feature>
<dbReference type="SUPFAM" id="SSF103473">
    <property type="entry name" value="MFS general substrate transporter"/>
    <property type="match status" value="1"/>
</dbReference>
<evidence type="ECO:0000256" key="1">
    <source>
        <dbReference type="ARBA" id="ARBA00004651"/>
    </source>
</evidence>
<feature type="transmembrane region" description="Helical" evidence="8">
    <location>
        <begin position="144"/>
        <end position="164"/>
    </location>
</feature>
<dbReference type="PANTHER" id="PTHR42718:SF47">
    <property type="entry name" value="METHYL VIOLOGEN RESISTANCE PROTEIN SMVA"/>
    <property type="match status" value="1"/>
</dbReference>
<evidence type="ECO:0000313" key="11">
    <source>
        <dbReference type="Proteomes" id="UP001595858"/>
    </source>
</evidence>
<feature type="transmembrane region" description="Helical" evidence="8">
    <location>
        <begin position="410"/>
        <end position="430"/>
    </location>
</feature>
<feature type="transmembrane region" description="Helical" evidence="8">
    <location>
        <begin position="21"/>
        <end position="41"/>
    </location>
</feature>
<evidence type="ECO:0000256" key="6">
    <source>
        <dbReference type="ARBA" id="ARBA00023136"/>
    </source>
</evidence>
<sequence length="529" mass="53127">MDTTSPTGAPPRAGRREWAGLAVLALPTLLLSLDMSVLHLALPHLAADLRPSSSELLWIMDVYGFMIAGFLITMGTVGDRIGRRRLLLIGAAAFGAASIAAAYSTSPAMLIATRTVLGIAGATLMPSTLALISNMFHDPRQRATAIAAWASCFMGGTAVGPVVGGVLLEWFWWGSVFLLGVPVMVLLLVSAPLLLPEHRDPDAGRLDLVSVALSLAAILPLVYGLKEIAAHGPAPVAFAAIAAGAVVGALFARRQLRMADPLLDLRLFADRGFTAGLGVMMIGAVAMGGMFLLMSQYLQLVAGLTALQAGLWLVPPSVLMIAGTMLGPWAARKAGSANVIGGGMVLAAVGMLVLTQVGAANGTGLVVVGLAVACLGLGPGAALVTDVVVGSAPPEKAGSAASMSETSGEFGIAMGVALLGSLSTAVYRGLVTVPPGVPPEAAAASRDGLASAVAASAELPADTAAHLLAPAREAFALGLNAAAVVGAVVMGGCGAAAVLLLRARRSGPAPARETDDAGEAGHAPVRAQA</sequence>
<feature type="transmembrane region" description="Helical" evidence="8">
    <location>
        <begin position="111"/>
        <end position="132"/>
    </location>
</feature>
<feature type="transmembrane region" description="Helical" evidence="8">
    <location>
        <begin position="231"/>
        <end position="252"/>
    </location>
</feature>
<dbReference type="Proteomes" id="UP001595858">
    <property type="component" value="Unassembled WGS sequence"/>
</dbReference>
<evidence type="ECO:0000259" key="9">
    <source>
        <dbReference type="PROSITE" id="PS50850"/>
    </source>
</evidence>
<dbReference type="Gene3D" id="1.20.1720.10">
    <property type="entry name" value="Multidrug resistance protein D"/>
    <property type="match status" value="1"/>
</dbReference>
<evidence type="ECO:0000256" key="3">
    <source>
        <dbReference type="ARBA" id="ARBA00022475"/>
    </source>
</evidence>
<comment type="subcellular location">
    <subcellularLocation>
        <location evidence="1">Cell membrane</location>
        <topology evidence="1">Multi-pass membrane protein</topology>
    </subcellularLocation>
</comment>
<dbReference type="PANTHER" id="PTHR42718">
    <property type="entry name" value="MAJOR FACILITATOR SUPERFAMILY MULTIDRUG TRANSPORTER MFSC"/>
    <property type="match status" value="1"/>
</dbReference>
<accession>A0ABV9SK25</accession>
<feature type="transmembrane region" description="Helical" evidence="8">
    <location>
        <begin position="339"/>
        <end position="359"/>
    </location>
</feature>
<feature type="transmembrane region" description="Helical" evidence="8">
    <location>
        <begin position="365"/>
        <end position="389"/>
    </location>
</feature>
<name>A0ABV9SK25_9ACTN</name>
<feature type="transmembrane region" description="Helical" evidence="8">
    <location>
        <begin position="273"/>
        <end position="294"/>
    </location>
</feature>
<gene>
    <name evidence="10" type="ORF">ACFPCZ_13330</name>
</gene>
<reference evidence="11" key="1">
    <citation type="journal article" date="2019" name="Int. J. Syst. Evol. Microbiol.">
        <title>The Global Catalogue of Microorganisms (GCM) 10K type strain sequencing project: providing services to taxonomists for standard genome sequencing and annotation.</title>
        <authorList>
            <consortium name="The Broad Institute Genomics Platform"/>
            <consortium name="The Broad Institute Genome Sequencing Center for Infectious Disease"/>
            <person name="Wu L."/>
            <person name="Ma J."/>
        </authorList>
    </citation>
    <scope>NUCLEOTIDE SEQUENCE [LARGE SCALE GENOMIC DNA]</scope>
    <source>
        <strain evidence="11">CGMCC 4.7304</strain>
    </source>
</reference>
<feature type="transmembrane region" description="Helical" evidence="8">
    <location>
        <begin position="56"/>
        <end position="74"/>
    </location>
</feature>
<feature type="transmembrane region" description="Helical" evidence="8">
    <location>
        <begin position="477"/>
        <end position="501"/>
    </location>
</feature>
<dbReference type="CDD" id="cd17321">
    <property type="entry name" value="MFS_MMR_MDR_like"/>
    <property type="match status" value="1"/>
</dbReference>
<dbReference type="InterPro" id="IPR020846">
    <property type="entry name" value="MFS_dom"/>
</dbReference>
<proteinExistence type="predicted"/>
<comment type="caution">
    <text evidence="10">The sequence shown here is derived from an EMBL/GenBank/DDBJ whole genome shotgun (WGS) entry which is preliminary data.</text>
</comment>
<evidence type="ECO:0000256" key="5">
    <source>
        <dbReference type="ARBA" id="ARBA00022989"/>
    </source>
</evidence>
<dbReference type="Pfam" id="PF07690">
    <property type="entry name" value="MFS_1"/>
    <property type="match status" value="1"/>
</dbReference>
<dbReference type="InterPro" id="IPR036259">
    <property type="entry name" value="MFS_trans_sf"/>
</dbReference>
<dbReference type="PROSITE" id="PS50850">
    <property type="entry name" value="MFS"/>
    <property type="match status" value="1"/>
</dbReference>
<organism evidence="10 11">
    <name type="scientific">Streptomonospora arabica</name>
    <dbReference type="NCBI Taxonomy" id="412417"/>
    <lineage>
        <taxon>Bacteria</taxon>
        <taxon>Bacillati</taxon>
        <taxon>Actinomycetota</taxon>
        <taxon>Actinomycetes</taxon>
        <taxon>Streptosporangiales</taxon>
        <taxon>Nocardiopsidaceae</taxon>
        <taxon>Streptomonospora</taxon>
    </lineage>
</organism>
<keyword evidence="11" id="KW-1185">Reference proteome</keyword>
<feature type="transmembrane region" description="Helical" evidence="8">
    <location>
        <begin position="306"/>
        <end position="327"/>
    </location>
</feature>